<dbReference type="GO" id="GO:0016788">
    <property type="term" value="F:hydrolase activity, acting on ester bonds"/>
    <property type="evidence" value="ECO:0007669"/>
    <property type="project" value="UniProtKB-ARBA"/>
</dbReference>
<evidence type="ECO:0000313" key="4">
    <source>
        <dbReference type="Proteomes" id="UP000184304"/>
    </source>
</evidence>
<organism evidence="3 4">
    <name type="scientific">Aspergillus tubingensis (strain CBS 134.48)</name>
    <dbReference type="NCBI Taxonomy" id="767770"/>
    <lineage>
        <taxon>Eukaryota</taxon>
        <taxon>Fungi</taxon>
        <taxon>Dikarya</taxon>
        <taxon>Ascomycota</taxon>
        <taxon>Pezizomycotina</taxon>
        <taxon>Eurotiomycetes</taxon>
        <taxon>Eurotiomycetidae</taxon>
        <taxon>Eurotiales</taxon>
        <taxon>Aspergillaceae</taxon>
        <taxon>Aspergillus</taxon>
        <taxon>Aspergillus subgen. Circumdati</taxon>
    </lineage>
</organism>
<dbReference type="Proteomes" id="UP000184304">
    <property type="component" value="Unassembled WGS sequence"/>
</dbReference>
<accession>A0A1L9NH95</accession>
<dbReference type="InterPro" id="IPR050261">
    <property type="entry name" value="FrsA_esterase"/>
</dbReference>
<protein>
    <recommendedName>
        <fullName evidence="2">Xaa-Pro dipeptidyl-peptidase-like domain-containing protein</fullName>
    </recommendedName>
</protein>
<proteinExistence type="predicted"/>
<dbReference type="Gene3D" id="1.10.10.800">
    <property type="match status" value="1"/>
</dbReference>
<dbReference type="VEuPathDB" id="FungiDB:ASPTUDRAFT_61206"/>
<gene>
    <name evidence="3" type="ORF">ASPTUDRAFT_61206</name>
</gene>
<keyword evidence="1" id="KW-0378">Hydrolase</keyword>
<keyword evidence="4" id="KW-1185">Reference proteome</keyword>
<feature type="domain" description="Xaa-Pro dipeptidyl-peptidase-like" evidence="2">
    <location>
        <begin position="20"/>
        <end position="154"/>
    </location>
</feature>
<reference evidence="4" key="1">
    <citation type="journal article" date="2017" name="Genome Biol.">
        <title>Comparative genomics reveals high biological diversity and specific adaptations in the industrially and medically important fungal genus Aspergillus.</title>
        <authorList>
            <person name="de Vries R.P."/>
            <person name="Riley R."/>
            <person name="Wiebenga A."/>
            <person name="Aguilar-Osorio G."/>
            <person name="Amillis S."/>
            <person name="Uchima C.A."/>
            <person name="Anderluh G."/>
            <person name="Asadollahi M."/>
            <person name="Askin M."/>
            <person name="Barry K."/>
            <person name="Battaglia E."/>
            <person name="Bayram O."/>
            <person name="Benocci T."/>
            <person name="Braus-Stromeyer S.A."/>
            <person name="Caldana C."/>
            <person name="Canovas D."/>
            <person name="Cerqueira G.C."/>
            <person name="Chen F."/>
            <person name="Chen W."/>
            <person name="Choi C."/>
            <person name="Clum A."/>
            <person name="Dos Santos R.A."/>
            <person name="Damasio A.R."/>
            <person name="Diallinas G."/>
            <person name="Emri T."/>
            <person name="Fekete E."/>
            <person name="Flipphi M."/>
            <person name="Freyberg S."/>
            <person name="Gallo A."/>
            <person name="Gournas C."/>
            <person name="Habgood R."/>
            <person name="Hainaut M."/>
            <person name="Harispe M.L."/>
            <person name="Henrissat B."/>
            <person name="Hilden K.S."/>
            <person name="Hope R."/>
            <person name="Hossain A."/>
            <person name="Karabika E."/>
            <person name="Karaffa L."/>
            <person name="Karanyi Z."/>
            <person name="Krasevec N."/>
            <person name="Kuo A."/>
            <person name="Kusch H."/>
            <person name="LaButti K."/>
            <person name="Lagendijk E.L."/>
            <person name="Lapidus A."/>
            <person name="Levasseur A."/>
            <person name="Lindquist E."/>
            <person name="Lipzen A."/>
            <person name="Logrieco A.F."/>
            <person name="MacCabe A."/>
            <person name="Maekelae M.R."/>
            <person name="Malavazi I."/>
            <person name="Melin P."/>
            <person name="Meyer V."/>
            <person name="Mielnichuk N."/>
            <person name="Miskei M."/>
            <person name="Molnar A.P."/>
            <person name="Mule G."/>
            <person name="Ngan C.Y."/>
            <person name="Orejas M."/>
            <person name="Orosz E."/>
            <person name="Ouedraogo J.P."/>
            <person name="Overkamp K.M."/>
            <person name="Park H.-S."/>
            <person name="Perrone G."/>
            <person name="Piumi F."/>
            <person name="Punt P.J."/>
            <person name="Ram A.F."/>
            <person name="Ramon A."/>
            <person name="Rauscher S."/>
            <person name="Record E."/>
            <person name="Riano-Pachon D.M."/>
            <person name="Robert V."/>
            <person name="Roehrig J."/>
            <person name="Ruller R."/>
            <person name="Salamov A."/>
            <person name="Salih N.S."/>
            <person name="Samson R.A."/>
            <person name="Sandor E."/>
            <person name="Sanguinetti M."/>
            <person name="Schuetze T."/>
            <person name="Sepcic K."/>
            <person name="Shelest E."/>
            <person name="Sherlock G."/>
            <person name="Sophianopoulou V."/>
            <person name="Squina F.M."/>
            <person name="Sun H."/>
            <person name="Susca A."/>
            <person name="Todd R.B."/>
            <person name="Tsang A."/>
            <person name="Unkles S.E."/>
            <person name="van de Wiele N."/>
            <person name="van Rossen-Uffink D."/>
            <person name="Oliveira J.V."/>
            <person name="Vesth T.C."/>
            <person name="Visser J."/>
            <person name="Yu J.-H."/>
            <person name="Zhou M."/>
            <person name="Andersen M.R."/>
            <person name="Archer D.B."/>
            <person name="Baker S.E."/>
            <person name="Benoit I."/>
            <person name="Brakhage A.A."/>
            <person name="Braus G.H."/>
            <person name="Fischer R."/>
            <person name="Frisvad J.C."/>
            <person name="Goldman G.H."/>
            <person name="Houbraken J."/>
            <person name="Oakley B."/>
            <person name="Pocsi I."/>
            <person name="Scazzocchio C."/>
            <person name="Seiboth B."/>
            <person name="vanKuyk P.A."/>
            <person name="Wortman J."/>
            <person name="Dyer P.S."/>
            <person name="Grigoriev I.V."/>
        </authorList>
    </citation>
    <scope>NUCLEOTIDE SEQUENCE [LARGE SCALE GENOMIC DNA]</scope>
    <source>
        <strain evidence="4">CBS 134.48</strain>
    </source>
</reference>
<name>A0A1L9NH95_ASPTC</name>
<dbReference type="PANTHER" id="PTHR22946">
    <property type="entry name" value="DIENELACTONE HYDROLASE DOMAIN-CONTAINING PROTEIN-RELATED"/>
    <property type="match status" value="1"/>
</dbReference>
<dbReference type="Pfam" id="PF02129">
    <property type="entry name" value="Peptidase_S15"/>
    <property type="match status" value="1"/>
</dbReference>
<sequence length="313" mass="34459">MPIRDIAFKTSDHLTLRGWVFTPSSFDGKLPCVVMAHGFAAHKEFNLGSFAEYFTSNLPVAVLAYDHRCIGASDGEPRREIIPALQISDYSNAITFAQSLPEVAADKIAIWGSSYSGGHVLTVGAVDRRVKAVISQVPLTSGWDTYHRINRADSIPRLNKLFQDEKSCPADELEIGAVDRLARARGEEPARVPVVDKDLHAFSVLPSEDSYIGYSPGIPLGWVNDVTLKSLEAFRAYEPSALIERISPTPLLMIVMDNDVVTPTDLALGAFARAKEPKQLHILPGGHFDPYNGQLFDKNAPVQARFLLDYLLK</sequence>
<dbReference type="OrthoDB" id="2498029at2759"/>
<dbReference type="PANTHER" id="PTHR22946:SF9">
    <property type="entry name" value="POLYKETIDE TRANSFERASE AF380"/>
    <property type="match status" value="1"/>
</dbReference>
<dbReference type="AlphaFoldDB" id="A0A1L9NH95"/>
<dbReference type="OMA" id="WEAKSNW"/>
<dbReference type="Gene3D" id="3.40.50.1820">
    <property type="entry name" value="alpha/beta hydrolase"/>
    <property type="match status" value="1"/>
</dbReference>
<evidence type="ECO:0000259" key="2">
    <source>
        <dbReference type="Pfam" id="PF02129"/>
    </source>
</evidence>
<dbReference type="InterPro" id="IPR029058">
    <property type="entry name" value="AB_hydrolase_fold"/>
</dbReference>
<evidence type="ECO:0000313" key="3">
    <source>
        <dbReference type="EMBL" id="OJI88615.1"/>
    </source>
</evidence>
<dbReference type="SUPFAM" id="SSF53474">
    <property type="entry name" value="alpha/beta-Hydrolases"/>
    <property type="match status" value="1"/>
</dbReference>
<dbReference type="EMBL" id="KV878179">
    <property type="protein sequence ID" value="OJI88615.1"/>
    <property type="molecule type" value="Genomic_DNA"/>
</dbReference>
<evidence type="ECO:0000256" key="1">
    <source>
        <dbReference type="ARBA" id="ARBA00022801"/>
    </source>
</evidence>
<dbReference type="InterPro" id="IPR000383">
    <property type="entry name" value="Xaa-Pro-like_dom"/>
</dbReference>
<dbReference type="STRING" id="767770.A0A1L9NH95"/>